<name>A0A1M5V5Q9_9BACI</name>
<dbReference type="AlphaFoldDB" id="A0A1M5V5Q9"/>
<accession>A0A1M5V5Q9</accession>
<dbReference type="Pfam" id="PF00378">
    <property type="entry name" value="ECH_1"/>
    <property type="match status" value="1"/>
</dbReference>
<dbReference type="PANTHER" id="PTHR11941:SF175">
    <property type="entry name" value="ENOYL-COA HYDRATASE-RELATED"/>
    <property type="match status" value="1"/>
</dbReference>
<dbReference type="RefSeq" id="WP_073010214.1">
    <property type="nucleotide sequence ID" value="NZ_FQXD01000011.1"/>
</dbReference>
<dbReference type="InterPro" id="IPR018376">
    <property type="entry name" value="Enoyl-CoA_hyd/isom_CS"/>
</dbReference>
<reference evidence="5" key="1">
    <citation type="submission" date="2016-11" db="EMBL/GenBank/DDBJ databases">
        <authorList>
            <person name="Varghese N."/>
            <person name="Submissions S."/>
        </authorList>
    </citation>
    <scope>NUCLEOTIDE SEQUENCE [LARGE SCALE GENOMIC DNA]</scope>
    <source>
        <strain evidence="5">CGMCC 1.6496</strain>
    </source>
</reference>
<organism evidence="4 5">
    <name type="scientific">Virgibacillus chiguensis</name>
    <dbReference type="NCBI Taxonomy" id="411959"/>
    <lineage>
        <taxon>Bacteria</taxon>
        <taxon>Bacillati</taxon>
        <taxon>Bacillota</taxon>
        <taxon>Bacilli</taxon>
        <taxon>Bacillales</taxon>
        <taxon>Bacillaceae</taxon>
        <taxon>Virgibacillus</taxon>
    </lineage>
</organism>
<dbReference type="CDD" id="cd06558">
    <property type="entry name" value="crotonase-like"/>
    <property type="match status" value="1"/>
</dbReference>
<dbReference type="SUPFAM" id="SSF52096">
    <property type="entry name" value="ClpP/crotonase"/>
    <property type="match status" value="1"/>
</dbReference>
<dbReference type="NCBIfam" id="NF005803">
    <property type="entry name" value="PRK07658.1"/>
    <property type="match status" value="1"/>
</dbReference>
<protein>
    <submittedName>
        <fullName evidence="4">Enoyl-CoA hydratase</fullName>
    </submittedName>
</protein>
<dbReference type="FunFam" id="3.90.226.10:FF:000009">
    <property type="entry name" value="Carnitinyl-CoA dehydratase"/>
    <property type="match status" value="1"/>
</dbReference>
<gene>
    <name evidence="4" type="ORF">SAMN05421807_111121</name>
</gene>
<keyword evidence="2" id="KW-0456">Lyase</keyword>
<dbReference type="Proteomes" id="UP000184079">
    <property type="component" value="Unassembled WGS sequence"/>
</dbReference>
<evidence type="ECO:0000313" key="4">
    <source>
        <dbReference type="EMBL" id="SHH70283.1"/>
    </source>
</evidence>
<dbReference type="OrthoDB" id="9775794at2"/>
<sequence length="258" mass="27862">MTNTLFLEANHSIAYVTIQSPPANALSSILLKDLEAVLNKIEGDPSIKAIVLKGEGKFFSAGADIKEFTALQQASDYESMAKRGQDLFARMETFHIPIIASIHGAALGGGLELAMACHMRIVTKEAKLGLPEITLGIIPGFAGTQRLPHFVGSAKAYEMILTGEPINGEEAYSYGLANKVVEADALDEEVKQLAGKIVSKSKLTIQQIMRLIPYAKTSLFAEGVSEEAKAFGEIFGSEDAKEGVQAFIEKRKPNFQDN</sequence>
<dbReference type="PROSITE" id="PS00166">
    <property type="entry name" value="ENOYL_COA_HYDRATASE"/>
    <property type="match status" value="1"/>
</dbReference>
<dbReference type="GO" id="GO:0016829">
    <property type="term" value="F:lyase activity"/>
    <property type="evidence" value="ECO:0007669"/>
    <property type="project" value="UniProtKB-KW"/>
</dbReference>
<comment type="similarity">
    <text evidence="1 3">Belongs to the enoyl-CoA hydratase/isomerase family.</text>
</comment>
<evidence type="ECO:0000313" key="5">
    <source>
        <dbReference type="Proteomes" id="UP000184079"/>
    </source>
</evidence>
<dbReference type="EMBL" id="FQXD01000011">
    <property type="protein sequence ID" value="SHH70283.1"/>
    <property type="molecule type" value="Genomic_DNA"/>
</dbReference>
<dbReference type="GO" id="GO:0006635">
    <property type="term" value="P:fatty acid beta-oxidation"/>
    <property type="evidence" value="ECO:0007669"/>
    <property type="project" value="TreeGrafter"/>
</dbReference>
<proteinExistence type="inferred from homology"/>
<dbReference type="Gene3D" id="3.90.226.10">
    <property type="entry name" value="2-enoyl-CoA Hydratase, Chain A, domain 1"/>
    <property type="match status" value="1"/>
</dbReference>
<evidence type="ECO:0000256" key="2">
    <source>
        <dbReference type="ARBA" id="ARBA00023239"/>
    </source>
</evidence>
<dbReference type="InterPro" id="IPR001753">
    <property type="entry name" value="Enoyl-CoA_hydra/iso"/>
</dbReference>
<evidence type="ECO:0000256" key="3">
    <source>
        <dbReference type="RuleBase" id="RU003707"/>
    </source>
</evidence>
<keyword evidence="5" id="KW-1185">Reference proteome</keyword>
<dbReference type="InterPro" id="IPR029045">
    <property type="entry name" value="ClpP/crotonase-like_dom_sf"/>
</dbReference>
<dbReference type="PANTHER" id="PTHR11941">
    <property type="entry name" value="ENOYL-COA HYDRATASE-RELATED"/>
    <property type="match status" value="1"/>
</dbReference>
<evidence type="ECO:0000256" key="1">
    <source>
        <dbReference type="ARBA" id="ARBA00005254"/>
    </source>
</evidence>